<comment type="caution">
    <text evidence="2">The sequence shown here is derived from an EMBL/GenBank/DDBJ whole genome shotgun (WGS) entry which is preliminary data.</text>
</comment>
<protein>
    <submittedName>
        <fullName evidence="2">Uncharacterized protein</fullName>
    </submittedName>
</protein>
<reference evidence="2 3" key="1">
    <citation type="submission" date="2019-05" db="EMBL/GenBank/DDBJ databases">
        <title>Another draft genome of Portunus trituberculatus and its Hox gene families provides insights of decapod evolution.</title>
        <authorList>
            <person name="Jeong J.-H."/>
            <person name="Song I."/>
            <person name="Kim S."/>
            <person name="Choi T."/>
            <person name="Kim D."/>
            <person name="Ryu S."/>
            <person name="Kim W."/>
        </authorList>
    </citation>
    <scope>NUCLEOTIDE SEQUENCE [LARGE SCALE GENOMIC DNA]</scope>
    <source>
        <tissue evidence="2">Muscle</tissue>
    </source>
</reference>
<name>A0A5B7FRR7_PORTR</name>
<dbReference type="AlphaFoldDB" id="A0A5B7FRR7"/>
<dbReference type="Proteomes" id="UP000324222">
    <property type="component" value="Unassembled WGS sequence"/>
</dbReference>
<accession>A0A5B7FRR7</accession>
<sequence>MVNYLRFLPPIRHLLLLSFPVPLQPWLSVDGPLFLDCCSFRLAYTTTFKLLRGMEFSGPATLSDIEEDLALSENESYDGAFPALPRSQGNASSVCPSKRRMDDVLGELHSPSAKPPKHRKDSEDTQAAPHQSFLASRDVAASSVTLSRALTTSYLRP</sequence>
<proteinExistence type="predicted"/>
<keyword evidence="3" id="KW-1185">Reference proteome</keyword>
<evidence type="ECO:0000256" key="1">
    <source>
        <dbReference type="SAM" id="MobiDB-lite"/>
    </source>
</evidence>
<organism evidence="2 3">
    <name type="scientific">Portunus trituberculatus</name>
    <name type="common">Swimming crab</name>
    <name type="synonym">Neptunus trituberculatus</name>
    <dbReference type="NCBI Taxonomy" id="210409"/>
    <lineage>
        <taxon>Eukaryota</taxon>
        <taxon>Metazoa</taxon>
        <taxon>Ecdysozoa</taxon>
        <taxon>Arthropoda</taxon>
        <taxon>Crustacea</taxon>
        <taxon>Multicrustacea</taxon>
        <taxon>Malacostraca</taxon>
        <taxon>Eumalacostraca</taxon>
        <taxon>Eucarida</taxon>
        <taxon>Decapoda</taxon>
        <taxon>Pleocyemata</taxon>
        <taxon>Brachyura</taxon>
        <taxon>Eubrachyura</taxon>
        <taxon>Portunoidea</taxon>
        <taxon>Portunidae</taxon>
        <taxon>Portuninae</taxon>
        <taxon>Portunus</taxon>
    </lineage>
</organism>
<evidence type="ECO:0000313" key="2">
    <source>
        <dbReference type="EMBL" id="MPC47628.1"/>
    </source>
</evidence>
<gene>
    <name evidence="2" type="ORF">E2C01_041379</name>
</gene>
<dbReference type="EMBL" id="VSRR010007837">
    <property type="protein sequence ID" value="MPC47628.1"/>
    <property type="molecule type" value="Genomic_DNA"/>
</dbReference>
<feature type="region of interest" description="Disordered" evidence="1">
    <location>
        <begin position="105"/>
        <end position="142"/>
    </location>
</feature>
<evidence type="ECO:0000313" key="3">
    <source>
        <dbReference type="Proteomes" id="UP000324222"/>
    </source>
</evidence>